<proteinExistence type="predicted"/>
<keyword evidence="2" id="KW-1185">Reference proteome</keyword>
<evidence type="ECO:0000313" key="1">
    <source>
        <dbReference type="EMBL" id="GFR98136.1"/>
    </source>
</evidence>
<organism evidence="1 2">
    <name type="scientific">Elysia marginata</name>
    <dbReference type="NCBI Taxonomy" id="1093978"/>
    <lineage>
        <taxon>Eukaryota</taxon>
        <taxon>Metazoa</taxon>
        <taxon>Spiralia</taxon>
        <taxon>Lophotrochozoa</taxon>
        <taxon>Mollusca</taxon>
        <taxon>Gastropoda</taxon>
        <taxon>Heterobranchia</taxon>
        <taxon>Euthyneura</taxon>
        <taxon>Panpulmonata</taxon>
        <taxon>Sacoglossa</taxon>
        <taxon>Placobranchoidea</taxon>
        <taxon>Plakobranchidae</taxon>
        <taxon>Elysia</taxon>
    </lineage>
</organism>
<evidence type="ECO:0000313" key="2">
    <source>
        <dbReference type="Proteomes" id="UP000762676"/>
    </source>
</evidence>
<dbReference type="Proteomes" id="UP000762676">
    <property type="component" value="Unassembled WGS sequence"/>
</dbReference>
<dbReference type="EMBL" id="BMAT01009082">
    <property type="protein sequence ID" value="GFR98136.1"/>
    <property type="molecule type" value="Genomic_DNA"/>
</dbReference>
<accession>A0AAV4HMY2</accession>
<protein>
    <submittedName>
        <fullName evidence="1">Uncharacterized protein</fullName>
    </submittedName>
</protein>
<name>A0AAV4HMY2_9GAST</name>
<gene>
    <name evidence="1" type="ORF">ElyMa_004493900</name>
</gene>
<comment type="caution">
    <text evidence="1">The sequence shown here is derived from an EMBL/GenBank/DDBJ whole genome shotgun (WGS) entry which is preliminary data.</text>
</comment>
<sequence>MWPVIADLYNAIPITRSICVRAPAERTACARMDATFCVFAQTENTLMMSLRLASEGSVGKAQALSESWIEADGTVDSDHMDGVITGVTLTEMNRPSRNHPLQVGSRTDPGTRNFYLAF</sequence>
<dbReference type="AlphaFoldDB" id="A0AAV4HMY2"/>
<reference evidence="1 2" key="1">
    <citation type="journal article" date="2021" name="Elife">
        <title>Chloroplast acquisition without the gene transfer in kleptoplastic sea slugs, Plakobranchus ocellatus.</title>
        <authorList>
            <person name="Maeda T."/>
            <person name="Takahashi S."/>
            <person name="Yoshida T."/>
            <person name="Shimamura S."/>
            <person name="Takaki Y."/>
            <person name="Nagai Y."/>
            <person name="Toyoda A."/>
            <person name="Suzuki Y."/>
            <person name="Arimoto A."/>
            <person name="Ishii H."/>
            <person name="Satoh N."/>
            <person name="Nishiyama T."/>
            <person name="Hasebe M."/>
            <person name="Maruyama T."/>
            <person name="Minagawa J."/>
            <person name="Obokata J."/>
            <person name="Shigenobu S."/>
        </authorList>
    </citation>
    <scope>NUCLEOTIDE SEQUENCE [LARGE SCALE GENOMIC DNA]</scope>
</reference>